<feature type="domain" description="Calcineurin-like phosphoesterase" evidence="1">
    <location>
        <begin position="41"/>
        <end position="258"/>
    </location>
</feature>
<dbReference type="InterPro" id="IPR004843">
    <property type="entry name" value="Calcineurin-like_PHP"/>
</dbReference>
<dbReference type="GO" id="GO:0005737">
    <property type="term" value="C:cytoplasm"/>
    <property type="evidence" value="ECO:0007669"/>
    <property type="project" value="TreeGrafter"/>
</dbReference>
<dbReference type="EnsemblPlants" id="EMT01640">
    <property type="protein sequence ID" value="EMT01640"/>
    <property type="gene ID" value="F775_21832"/>
</dbReference>
<dbReference type="PANTHER" id="PTHR32440">
    <property type="entry name" value="PHOSPHATASE DCR2-RELATED-RELATED"/>
    <property type="match status" value="1"/>
</dbReference>
<dbReference type="PIRSF" id="PIRSF030250">
    <property type="entry name" value="Ptase_At2g46880"/>
    <property type="match status" value="1"/>
</dbReference>
<dbReference type="InterPro" id="IPR011230">
    <property type="entry name" value="PAP14/16/28/29"/>
</dbReference>
<proteinExistence type="predicted"/>
<accession>N1QPL1</accession>
<evidence type="ECO:0000259" key="1">
    <source>
        <dbReference type="Pfam" id="PF00149"/>
    </source>
</evidence>
<dbReference type="AlphaFoldDB" id="N1QPL1"/>
<dbReference type="CDD" id="cd07383">
    <property type="entry name" value="MPP_Dcr2"/>
    <property type="match status" value="1"/>
</dbReference>
<dbReference type="PANTHER" id="PTHR32440:SF11">
    <property type="entry name" value="METALLOPHOSPHOESTERASE DOMAIN-CONTAINING PROTEIN"/>
    <property type="match status" value="1"/>
</dbReference>
<sequence length="325" mass="35746">MRWWQCRLAAAVALLAAVLALGAAGPRSPAPLRFAPGGRFKLALFADLHYGENAWTDWGPAQDDASDRVMAAVLDAENPDFVVYLGDLVTANNVPVANASDLQNRITSQEVELMTAELDRACGLSRSSVGPRELWPGVSNYVLQVLSHEKPHDPALLMYFLDSGGGSYPEVVSCAQVTWFHSQSRFLNPDGRIPELVFWHVPSTAYVKVAPKATSEVRKPCVGSLNEEDVAPQVAEWGMMDALAHRPSVKAIFVGHNHGLDWCCPYEKLWLCFARHTGHGGYGDWPRGARIVEVAEKKHFSVNSWIRMENGSTHSHVTLSSARFS</sequence>
<evidence type="ECO:0000313" key="2">
    <source>
        <dbReference type="EnsemblPlants" id="EMT01640"/>
    </source>
</evidence>
<reference evidence="2" key="1">
    <citation type="submission" date="2015-06" db="UniProtKB">
        <authorList>
            <consortium name="EnsemblPlants"/>
        </authorList>
    </citation>
    <scope>IDENTIFICATION</scope>
</reference>
<dbReference type="Pfam" id="PF00149">
    <property type="entry name" value="Metallophos"/>
    <property type="match status" value="1"/>
</dbReference>
<name>N1QPL1_AEGTA</name>
<organism evidence="2">
    <name type="scientific">Aegilops tauschii</name>
    <name type="common">Tausch's goatgrass</name>
    <name type="synonym">Aegilops squarrosa</name>
    <dbReference type="NCBI Taxonomy" id="37682"/>
    <lineage>
        <taxon>Eukaryota</taxon>
        <taxon>Viridiplantae</taxon>
        <taxon>Streptophyta</taxon>
        <taxon>Embryophyta</taxon>
        <taxon>Tracheophyta</taxon>
        <taxon>Spermatophyta</taxon>
        <taxon>Magnoliopsida</taxon>
        <taxon>Liliopsida</taxon>
        <taxon>Poales</taxon>
        <taxon>Poaceae</taxon>
        <taxon>BOP clade</taxon>
        <taxon>Pooideae</taxon>
        <taxon>Triticodae</taxon>
        <taxon>Triticeae</taxon>
        <taxon>Triticinae</taxon>
        <taxon>Aegilops</taxon>
    </lineage>
</organism>
<dbReference type="GO" id="GO:0016788">
    <property type="term" value="F:hydrolase activity, acting on ester bonds"/>
    <property type="evidence" value="ECO:0007669"/>
    <property type="project" value="TreeGrafter"/>
</dbReference>
<protein>
    <submittedName>
        <fullName evidence="2">Putative inactive purple acid phosphatase 16</fullName>
    </submittedName>
</protein>
<dbReference type="SUPFAM" id="SSF56300">
    <property type="entry name" value="Metallo-dependent phosphatases"/>
    <property type="match status" value="1"/>
</dbReference>
<dbReference type="InterPro" id="IPR029052">
    <property type="entry name" value="Metallo-depent_PP-like"/>
</dbReference>